<dbReference type="Pfam" id="PF00188">
    <property type="entry name" value="CAP"/>
    <property type="match status" value="1"/>
</dbReference>
<proteinExistence type="predicted"/>
<organism evidence="3 4">
    <name type="scientific">Coemansia biformis</name>
    <dbReference type="NCBI Taxonomy" id="1286918"/>
    <lineage>
        <taxon>Eukaryota</taxon>
        <taxon>Fungi</taxon>
        <taxon>Fungi incertae sedis</taxon>
        <taxon>Zoopagomycota</taxon>
        <taxon>Kickxellomycotina</taxon>
        <taxon>Kickxellomycetes</taxon>
        <taxon>Kickxellales</taxon>
        <taxon>Kickxellaceae</taxon>
        <taxon>Coemansia</taxon>
    </lineage>
</organism>
<keyword evidence="1" id="KW-0732">Signal</keyword>
<dbReference type="SUPFAM" id="SSF55797">
    <property type="entry name" value="PR-1-like"/>
    <property type="match status" value="1"/>
</dbReference>
<dbReference type="PANTHER" id="PTHR31157:SF1">
    <property type="entry name" value="SCP DOMAIN-CONTAINING PROTEIN"/>
    <property type="match status" value="1"/>
</dbReference>
<dbReference type="Proteomes" id="UP001143981">
    <property type="component" value="Unassembled WGS sequence"/>
</dbReference>
<reference evidence="3" key="1">
    <citation type="submission" date="2022-07" db="EMBL/GenBank/DDBJ databases">
        <title>Phylogenomic reconstructions and comparative analyses of Kickxellomycotina fungi.</title>
        <authorList>
            <person name="Reynolds N.K."/>
            <person name="Stajich J.E."/>
            <person name="Barry K."/>
            <person name="Grigoriev I.V."/>
            <person name="Crous P."/>
            <person name="Smith M.E."/>
        </authorList>
    </citation>
    <scope>NUCLEOTIDE SEQUENCE</scope>
    <source>
        <strain evidence="3">BCRC 34381</strain>
    </source>
</reference>
<evidence type="ECO:0000259" key="2">
    <source>
        <dbReference type="Pfam" id="PF00188"/>
    </source>
</evidence>
<feature type="signal peptide" evidence="1">
    <location>
        <begin position="1"/>
        <end position="20"/>
    </location>
</feature>
<dbReference type="OrthoDB" id="568194at2759"/>
<dbReference type="EMBL" id="JANBOI010000342">
    <property type="protein sequence ID" value="KAJ1731325.1"/>
    <property type="molecule type" value="Genomic_DNA"/>
</dbReference>
<evidence type="ECO:0000256" key="1">
    <source>
        <dbReference type="SAM" id="SignalP"/>
    </source>
</evidence>
<dbReference type="PANTHER" id="PTHR31157">
    <property type="entry name" value="SCP DOMAIN-CONTAINING PROTEIN"/>
    <property type="match status" value="1"/>
</dbReference>
<feature type="domain" description="SCP" evidence="2">
    <location>
        <begin position="84"/>
        <end position="188"/>
    </location>
</feature>
<dbReference type="CDD" id="cd05379">
    <property type="entry name" value="CAP_bacterial"/>
    <property type="match status" value="1"/>
</dbReference>
<comment type="caution">
    <text evidence="3">The sequence shown here is derived from an EMBL/GenBank/DDBJ whole genome shotgun (WGS) entry which is preliminary data.</text>
</comment>
<accession>A0A9W8CX29</accession>
<feature type="chain" id="PRO_5040881565" description="SCP domain-containing protein" evidence="1">
    <location>
        <begin position="21"/>
        <end position="196"/>
    </location>
</feature>
<dbReference type="InterPro" id="IPR035940">
    <property type="entry name" value="CAP_sf"/>
</dbReference>
<name>A0A9W8CX29_9FUNG</name>
<evidence type="ECO:0000313" key="3">
    <source>
        <dbReference type="EMBL" id="KAJ1731325.1"/>
    </source>
</evidence>
<dbReference type="InterPro" id="IPR014044">
    <property type="entry name" value="CAP_dom"/>
</dbReference>
<sequence>MVRLAASLIIGALLGALVGAQPIELDKRNYAAVNPNQPKVVTVTKTVTVTARQGDYVARPTPAPVVPKPNVPAPGLPAWQYEMLNQLNVIRRAARKDPVQLDPKIVAIAQEHSQEQSMRKALVHLNSGGTLGQRYARAGFNWRGAAENIAWNQQSPSQAMNAWAKSPPHYANMIGNYNYVGFGFSNYYWTQDLLLV</sequence>
<dbReference type="Gene3D" id="3.40.33.10">
    <property type="entry name" value="CAP"/>
    <property type="match status" value="1"/>
</dbReference>
<dbReference type="AlphaFoldDB" id="A0A9W8CX29"/>
<gene>
    <name evidence="3" type="ORF">LPJ61_002591</name>
</gene>
<keyword evidence="4" id="KW-1185">Reference proteome</keyword>
<protein>
    <recommendedName>
        <fullName evidence="2">SCP domain-containing protein</fullName>
    </recommendedName>
</protein>
<evidence type="ECO:0000313" key="4">
    <source>
        <dbReference type="Proteomes" id="UP001143981"/>
    </source>
</evidence>